<protein>
    <submittedName>
        <fullName evidence="1">Uncharacterized protein</fullName>
    </submittedName>
</protein>
<dbReference type="AlphaFoldDB" id="A0AAN9EDR8"/>
<gene>
    <name evidence="1" type="ORF">RIF29_28881</name>
</gene>
<dbReference type="Proteomes" id="UP001372338">
    <property type="component" value="Unassembled WGS sequence"/>
</dbReference>
<sequence length="147" mass="16757">MLSRQPSIHVELLNLEAANHFSPILRRFSVSQNYTKVNKLIVDETTRVSDYLRTPRPSFDDIGDPFLHGPTGKAFVFICSLSVLDSSLSVPSIFGAKVCDSKSVRLSRSLSLFTVLNKRFTRLSKTYQMLCFHFLHSFLLLLFFKPP</sequence>
<reference evidence="1 2" key="1">
    <citation type="submission" date="2024-01" db="EMBL/GenBank/DDBJ databases">
        <title>The genomes of 5 underutilized Papilionoideae crops provide insights into root nodulation and disease resistanc.</title>
        <authorList>
            <person name="Yuan L."/>
        </authorList>
    </citation>
    <scope>NUCLEOTIDE SEQUENCE [LARGE SCALE GENOMIC DNA]</scope>
    <source>
        <strain evidence="1">ZHUSHIDOU_FW_LH</strain>
        <tissue evidence="1">Leaf</tissue>
    </source>
</reference>
<evidence type="ECO:0000313" key="1">
    <source>
        <dbReference type="EMBL" id="KAK7255471.1"/>
    </source>
</evidence>
<evidence type="ECO:0000313" key="2">
    <source>
        <dbReference type="Proteomes" id="UP001372338"/>
    </source>
</evidence>
<keyword evidence="2" id="KW-1185">Reference proteome</keyword>
<organism evidence="1 2">
    <name type="scientific">Crotalaria pallida</name>
    <name type="common">Smooth rattlebox</name>
    <name type="synonym">Crotalaria striata</name>
    <dbReference type="NCBI Taxonomy" id="3830"/>
    <lineage>
        <taxon>Eukaryota</taxon>
        <taxon>Viridiplantae</taxon>
        <taxon>Streptophyta</taxon>
        <taxon>Embryophyta</taxon>
        <taxon>Tracheophyta</taxon>
        <taxon>Spermatophyta</taxon>
        <taxon>Magnoliopsida</taxon>
        <taxon>eudicotyledons</taxon>
        <taxon>Gunneridae</taxon>
        <taxon>Pentapetalae</taxon>
        <taxon>rosids</taxon>
        <taxon>fabids</taxon>
        <taxon>Fabales</taxon>
        <taxon>Fabaceae</taxon>
        <taxon>Papilionoideae</taxon>
        <taxon>50 kb inversion clade</taxon>
        <taxon>genistoids sensu lato</taxon>
        <taxon>core genistoids</taxon>
        <taxon>Crotalarieae</taxon>
        <taxon>Crotalaria</taxon>
    </lineage>
</organism>
<accession>A0AAN9EDR8</accession>
<name>A0AAN9EDR8_CROPI</name>
<proteinExistence type="predicted"/>
<comment type="caution">
    <text evidence="1">The sequence shown here is derived from an EMBL/GenBank/DDBJ whole genome shotgun (WGS) entry which is preliminary data.</text>
</comment>
<dbReference type="EMBL" id="JAYWIO010000006">
    <property type="protein sequence ID" value="KAK7255471.1"/>
    <property type="molecule type" value="Genomic_DNA"/>
</dbReference>